<proteinExistence type="inferred from homology"/>
<dbReference type="SUPFAM" id="SSF51735">
    <property type="entry name" value="NAD(P)-binding Rossmann-fold domains"/>
    <property type="match status" value="1"/>
</dbReference>
<dbReference type="InterPro" id="IPR051122">
    <property type="entry name" value="SDR_DHRS6-like"/>
</dbReference>
<dbReference type="InterPro" id="IPR057326">
    <property type="entry name" value="KR_dom"/>
</dbReference>
<dbReference type="SMART" id="SM00822">
    <property type="entry name" value="PKS_KR"/>
    <property type="match status" value="1"/>
</dbReference>
<dbReference type="Proteomes" id="UP001620461">
    <property type="component" value="Unassembled WGS sequence"/>
</dbReference>
<evidence type="ECO:0000313" key="4">
    <source>
        <dbReference type="EMBL" id="MFK2901692.1"/>
    </source>
</evidence>
<evidence type="ECO:0000256" key="2">
    <source>
        <dbReference type="ARBA" id="ARBA00023002"/>
    </source>
</evidence>
<evidence type="ECO:0000259" key="3">
    <source>
        <dbReference type="SMART" id="SM00822"/>
    </source>
</evidence>
<dbReference type="PRINTS" id="PR00081">
    <property type="entry name" value="GDHRDH"/>
</dbReference>
<dbReference type="RefSeq" id="WP_404548519.1">
    <property type="nucleotide sequence ID" value="NZ_JADIKJ010000017.1"/>
</dbReference>
<comment type="caution">
    <text evidence="4">The sequence shown here is derived from an EMBL/GenBank/DDBJ whole genome shotgun (WGS) entry which is preliminary data.</text>
</comment>
<dbReference type="EMBL" id="JADIKJ010000017">
    <property type="protein sequence ID" value="MFK2901692.1"/>
    <property type="molecule type" value="Genomic_DNA"/>
</dbReference>
<sequence>MLNKKTILVTGATSGIGAAICQDLLGAGASIVAVGRNSDRLDVLKTQAPSRVKIIRFDLTQFADHKAVLTDIGTIDGLVYSAGITDSNPLRFFSLEKYQKVIDINQTAPIVLVSELVRAGCLNPASSIVFISSILGPRIGMKGTAAYAATKAALTAYAKVMALELAHKSIRVNCVSPGMVNTALITNQHQVSEESLRIDMQKYPLGKRFAEAREVATVVRFLLSDESSFITGTELVADGGYSIQ</sequence>
<name>A0ABW8JKR6_9GAMM</name>
<dbReference type="PROSITE" id="PS00061">
    <property type="entry name" value="ADH_SHORT"/>
    <property type="match status" value="1"/>
</dbReference>
<comment type="similarity">
    <text evidence="1">Belongs to the short-chain dehydrogenases/reductases (SDR) family.</text>
</comment>
<dbReference type="PRINTS" id="PR00080">
    <property type="entry name" value="SDRFAMILY"/>
</dbReference>
<dbReference type="InterPro" id="IPR020904">
    <property type="entry name" value="Sc_DH/Rdtase_CS"/>
</dbReference>
<evidence type="ECO:0000256" key="1">
    <source>
        <dbReference type="ARBA" id="ARBA00006484"/>
    </source>
</evidence>
<protein>
    <submittedName>
        <fullName evidence="4">SDR family oxidoreductase</fullName>
    </submittedName>
</protein>
<dbReference type="PANTHER" id="PTHR43477:SF1">
    <property type="entry name" value="DIHYDROANTICAPSIN 7-DEHYDROGENASE"/>
    <property type="match status" value="1"/>
</dbReference>
<dbReference type="InterPro" id="IPR002347">
    <property type="entry name" value="SDR_fam"/>
</dbReference>
<keyword evidence="5" id="KW-1185">Reference proteome</keyword>
<dbReference type="CDD" id="cd05233">
    <property type="entry name" value="SDR_c"/>
    <property type="match status" value="1"/>
</dbReference>
<dbReference type="Gene3D" id="3.40.50.720">
    <property type="entry name" value="NAD(P)-binding Rossmann-like Domain"/>
    <property type="match status" value="1"/>
</dbReference>
<dbReference type="PANTHER" id="PTHR43477">
    <property type="entry name" value="DIHYDROANTICAPSIN 7-DEHYDROGENASE"/>
    <property type="match status" value="1"/>
</dbReference>
<feature type="domain" description="Ketoreductase" evidence="3">
    <location>
        <begin position="5"/>
        <end position="178"/>
    </location>
</feature>
<keyword evidence="2" id="KW-0560">Oxidoreductase</keyword>
<reference evidence="4 5" key="1">
    <citation type="submission" date="2020-10" db="EMBL/GenBank/DDBJ databases">
        <title>Phylogeny of dyella-like bacteria.</title>
        <authorList>
            <person name="Fu J."/>
        </authorList>
    </citation>
    <scope>NUCLEOTIDE SEQUENCE [LARGE SCALE GENOMIC DNA]</scope>
    <source>
        <strain evidence="4 5">JP1</strain>
    </source>
</reference>
<evidence type="ECO:0000313" key="5">
    <source>
        <dbReference type="Proteomes" id="UP001620461"/>
    </source>
</evidence>
<organism evidence="4 5">
    <name type="scientific">Dyella jejuensis</name>
    <dbReference type="NCBI Taxonomy" id="1432009"/>
    <lineage>
        <taxon>Bacteria</taxon>
        <taxon>Pseudomonadati</taxon>
        <taxon>Pseudomonadota</taxon>
        <taxon>Gammaproteobacteria</taxon>
        <taxon>Lysobacterales</taxon>
        <taxon>Rhodanobacteraceae</taxon>
        <taxon>Dyella</taxon>
    </lineage>
</organism>
<accession>A0ABW8JKR6</accession>
<dbReference type="InterPro" id="IPR036291">
    <property type="entry name" value="NAD(P)-bd_dom_sf"/>
</dbReference>
<gene>
    <name evidence="4" type="ORF">ISP15_15240</name>
</gene>
<dbReference type="Pfam" id="PF13561">
    <property type="entry name" value="adh_short_C2"/>
    <property type="match status" value="1"/>
</dbReference>